<organism evidence="2 3">
    <name type="scientific">Sphenostylis stenocarpa</name>
    <dbReference type="NCBI Taxonomy" id="92480"/>
    <lineage>
        <taxon>Eukaryota</taxon>
        <taxon>Viridiplantae</taxon>
        <taxon>Streptophyta</taxon>
        <taxon>Embryophyta</taxon>
        <taxon>Tracheophyta</taxon>
        <taxon>Spermatophyta</taxon>
        <taxon>Magnoliopsida</taxon>
        <taxon>eudicotyledons</taxon>
        <taxon>Gunneridae</taxon>
        <taxon>Pentapetalae</taxon>
        <taxon>rosids</taxon>
        <taxon>fabids</taxon>
        <taxon>Fabales</taxon>
        <taxon>Fabaceae</taxon>
        <taxon>Papilionoideae</taxon>
        <taxon>50 kb inversion clade</taxon>
        <taxon>NPAAA clade</taxon>
        <taxon>indigoferoid/millettioid clade</taxon>
        <taxon>Phaseoleae</taxon>
        <taxon>Sphenostylis</taxon>
    </lineage>
</organism>
<evidence type="ECO:0000313" key="3">
    <source>
        <dbReference type="Proteomes" id="UP001189624"/>
    </source>
</evidence>
<dbReference type="Gramene" id="rna-AYBTSS11_LOCUS886">
    <property type="protein sequence ID" value="CAJ1810601.1"/>
    <property type="gene ID" value="gene-AYBTSS11_LOCUS886"/>
</dbReference>
<dbReference type="AlphaFoldDB" id="A0AA86V1B3"/>
<keyword evidence="3" id="KW-1185">Reference proteome</keyword>
<evidence type="ECO:0000256" key="1">
    <source>
        <dbReference type="SAM" id="MobiDB-lite"/>
    </source>
</evidence>
<dbReference type="Proteomes" id="UP001189624">
    <property type="component" value="Chromosome 1"/>
</dbReference>
<evidence type="ECO:0000313" key="2">
    <source>
        <dbReference type="EMBL" id="CAJ1810601.1"/>
    </source>
</evidence>
<gene>
    <name evidence="2" type="ORF">AYBTSS11_LOCUS886</name>
</gene>
<reference evidence="2" key="1">
    <citation type="submission" date="2023-10" db="EMBL/GenBank/DDBJ databases">
        <authorList>
            <person name="Domelevo Entfellner J.-B."/>
        </authorList>
    </citation>
    <scope>NUCLEOTIDE SEQUENCE</scope>
</reference>
<feature type="region of interest" description="Disordered" evidence="1">
    <location>
        <begin position="69"/>
        <end position="95"/>
    </location>
</feature>
<proteinExistence type="predicted"/>
<dbReference type="EMBL" id="OY731398">
    <property type="protein sequence ID" value="CAJ1810601.1"/>
    <property type="molecule type" value="Genomic_DNA"/>
</dbReference>
<name>A0AA86V1B3_9FABA</name>
<accession>A0AA86V1B3</accession>
<sequence length="152" mass="17092">MPISLFYITSCCDENSFIHTPSLQDAPKPRPSSYHSRFNLSCGSAQSSTSSTNCGILLFHLMEILPSSSKDSHTKERIGSHICPSNPDRDDGKSNVHEKIALEIQVPVIKDHDAIAPQSQVSRIRHTKWKKGLEEDYRKDQASLFLNLELTR</sequence>
<feature type="compositionally biased region" description="Basic and acidic residues" evidence="1">
    <location>
        <begin position="70"/>
        <end position="79"/>
    </location>
</feature>
<protein>
    <submittedName>
        <fullName evidence="2">Uncharacterized protein</fullName>
    </submittedName>
</protein>